<dbReference type="Pfam" id="PF09369">
    <property type="entry name" value="MZB"/>
    <property type="match status" value="1"/>
</dbReference>
<dbReference type="KEGG" id="nsh:GXM_09048"/>
<evidence type="ECO:0000313" key="2">
    <source>
        <dbReference type="EMBL" id="QFS51554.1"/>
    </source>
</evidence>
<evidence type="ECO:0000313" key="3">
    <source>
        <dbReference type="Proteomes" id="UP000326678"/>
    </source>
</evidence>
<protein>
    <recommendedName>
        <fullName evidence="1">MrfA-like Zn-binding domain-containing protein</fullName>
    </recommendedName>
</protein>
<organism evidence="2 3">
    <name type="scientific">Nostoc sphaeroides CCNUC1</name>
    <dbReference type="NCBI Taxonomy" id="2653204"/>
    <lineage>
        <taxon>Bacteria</taxon>
        <taxon>Bacillati</taxon>
        <taxon>Cyanobacteriota</taxon>
        <taxon>Cyanophyceae</taxon>
        <taxon>Nostocales</taxon>
        <taxon>Nostocaceae</taxon>
        <taxon>Nostoc</taxon>
    </lineage>
</organism>
<sequence>MITAVSLECGYAASSIRERIYASDAGYGILLYTGSPGSEGTLGGLVQVGNQLEEHLNVALELGKLCSNDPVCAQHQPDNVQEERFLHGSACHGCLLIAETSCERRNEFLDRALVVATVEGLGAEFFPDQVLV</sequence>
<name>A0A5P8WFU5_9NOSO</name>
<reference evidence="2 3" key="1">
    <citation type="submission" date="2019-10" db="EMBL/GenBank/DDBJ databases">
        <title>Genomic and transcriptomic insights into the perfect genentic adaptation of a filamentous nitrogen-fixing cyanobacterium to rice fields.</title>
        <authorList>
            <person name="Chen Z."/>
        </authorList>
    </citation>
    <scope>NUCLEOTIDE SEQUENCE [LARGE SCALE GENOMIC DNA]</scope>
    <source>
        <strain evidence="2">CCNUC1</strain>
    </source>
</reference>
<dbReference type="EMBL" id="CP045227">
    <property type="protein sequence ID" value="QFS51554.1"/>
    <property type="molecule type" value="Genomic_DNA"/>
</dbReference>
<gene>
    <name evidence="2" type="ORF">GXM_09048</name>
</gene>
<evidence type="ECO:0000259" key="1">
    <source>
        <dbReference type="Pfam" id="PF09369"/>
    </source>
</evidence>
<accession>A0A5P8WFU5</accession>
<keyword evidence="3" id="KW-1185">Reference proteome</keyword>
<dbReference type="AlphaFoldDB" id="A0A5P8WFU5"/>
<dbReference type="RefSeq" id="WP_225892575.1">
    <property type="nucleotide sequence ID" value="NZ_CP045227.1"/>
</dbReference>
<proteinExistence type="predicted"/>
<feature type="domain" description="MrfA-like Zn-binding" evidence="1">
    <location>
        <begin position="1"/>
        <end position="95"/>
    </location>
</feature>
<dbReference type="InterPro" id="IPR018973">
    <property type="entry name" value="MZB"/>
</dbReference>
<dbReference type="Proteomes" id="UP000326678">
    <property type="component" value="Chromosome Gxm2"/>
</dbReference>